<feature type="transmembrane region" description="Helical" evidence="1">
    <location>
        <begin position="72"/>
        <end position="93"/>
    </location>
</feature>
<feature type="transmembrane region" description="Helical" evidence="1">
    <location>
        <begin position="45"/>
        <end position="66"/>
    </location>
</feature>
<feature type="transmembrane region" description="Helical" evidence="1">
    <location>
        <begin position="229"/>
        <end position="248"/>
    </location>
</feature>
<sequence length="309" mass="35759">MKEDIPSKEDLYNLVIVHHGIRTTSRLDDFDPYIMITSHFVSTKFLITFRLCSLSIFTGIFILNAMLQGDSFGHFLLLFTNLSYVGLILYFGISSYLSYRHLNSCDAFILHSKLAKSPMWRTAYWQLYHTMVVFQVTASIIFWSAAMRGGYEYPYRSQKLLSYSTYSFNFVLVSMELCLSKWTMSWSHLPFLLFVVVLYLTIAWIYFVTTGQTLYSIMNLNTSAGIISAQYVCIFLMFILIFIMMLFVHRLRENLACSLAQTIRGKRRLSDIEEIEEQLTNPRANTNPTVPNFAATQFPVGCQQLMSIL</sequence>
<feature type="transmembrane region" description="Helical" evidence="1">
    <location>
        <begin position="191"/>
        <end position="209"/>
    </location>
</feature>
<dbReference type="PANTHER" id="PTHR12242:SF1">
    <property type="entry name" value="MYND-TYPE DOMAIN-CONTAINING PROTEIN"/>
    <property type="match status" value="1"/>
</dbReference>
<gene>
    <name evidence="2" type="ORF">K7432_009381</name>
</gene>
<evidence type="ECO:0000313" key="3">
    <source>
        <dbReference type="Proteomes" id="UP001479436"/>
    </source>
</evidence>
<evidence type="ECO:0000256" key="1">
    <source>
        <dbReference type="SAM" id="Phobius"/>
    </source>
</evidence>
<reference evidence="2 3" key="1">
    <citation type="submission" date="2023-04" db="EMBL/GenBank/DDBJ databases">
        <title>Genome of Basidiobolus ranarum AG-B5.</title>
        <authorList>
            <person name="Stajich J.E."/>
            <person name="Carter-House D."/>
            <person name="Gryganskyi A."/>
        </authorList>
    </citation>
    <scope>NUCLEOTIDE SEQUENCE [LARGE SCALE GENOMIC DNA]</scope>
    <source>
        <strain evidence="2 3">AG-B5</strain>
    </source>
</reference>
<keyword evidence="3" id="KW-1185">Reference proteome</keyword>
<organism evidence="2 3">
    <name type="scientific">Basidiobolus ranarum</name>
    <dbReference type="NCBI Taxonomy" id="34480"/>
    <lineage>
        <taxon>Eukaryota</taxon>
        <taxon>Fungi</taxon>
        <taxon>Fungi incertae sedis</taxon>
        <taxon>Zoopagomycota</taxon>
        <taxon>Entomophthoromycotina</taxon>
        <taxon>Basidiobolomycetes</taxon>
        <taxon>Basidiobolales</taxon>
        <taxon>Basidiobolaceae</taxon>
        <taxon>Basidiobolus</taxon>
    </lineage>
</organism>
<protein>
    <submittedName>
        <fullName evidence="2">Uncharacterized protein</fullName>
    </submittedName>
</protein>
<keyword evidence="1" id="KW-1133">Transmembrane helix</keyword>
<dbReference type="Proteomes" id="UP001479436">
    <property type="component" value="Unassembled WGS sequence"/>
</dbReference>
<feature type="transmembrane region" description="Helical" evidence="1">
    <location>
        <begin position="123"/>
        <end position="145"/>
    </location>
</feature>
<comment type="caution">
    <text evidence="2">The sequence shown here is derived from an EMBL/GenBank/DDBJ whole genome shotgun (WGS) entry which is preliminary data.</text>
</comment>
<feature type="transmembrane region" description="Helical" evidence="1">
    <location>
        <begin position="160"/>
        <end position="179"/>
    </location>
</feature>
<keyword evidence="1" id="KW-0472">Membrane</keyword>
<name>A0ABR2VX55_9FUNG</name>
<dbReference type="EMBL" id="JASJQH010007451">
    <property type="protein sequence ID" value="KAK9708842.1"/>
    <property type="molecule type" value="Genomic_DNA"/>
</dbReference>
<keyword evidence="1" id="KW-0812">Transmembrane</keyword>
<dbReference type="PANTHER" id="PTHR12242">
    <property type="entry name" value="OS02G0130600 PROTEIN-RELATED"/>
    <property type="match status" value="1"/>
</dbReference>
<evidence type="ECO:0000313" key="2">
    <source>
        <dbReference type="EMBL" id="KAK9708842.1"/>
    </source>
</evidence>
<accession>A0ABR2VX55</accession>
<proteinExistence type="predicted"/>